<dbReference type="AlphaFoldDB" id="A0A9N8VUY7"/>
<reference evidence="1" key="1">
    <citation type="submission" date="2021-06" db="EMBL/GenBank/DDBJ databases">
        <authorList>
            <person name="Kallberg Y."/>
            <person name="Tangrot J."/>
            <person name="Rosling A."/>
        </authorList>
    </citation>
    <scope>NUCLEOTIDE SEQUENCE</scope>
    <source>
        <strain evidence="1">IN212</strain>
    </source>
</reference>
<sequence>MGDKNNERISINLPDEITNNDSDIDLYDLYDLYHDYVAAEALPEDGKTLFEDAGALPEDGMLFEDAGALPEDALNTVVL</sequence>
<evidence type="ECO:0000313" key="2">
    <source>
        <dbReference type="Proteomes" id="UP000789396"/>
    </source>
</evidence>
<protein>
    <submittedName>
        <fullName evidence="1">2091_t:CDS:1</fullName>
    </submittedName>
</protein>
<evidence type="ECO:0000313" key="1">
    <source>
        <dbReference type="EMBL" id="CAG8467284.1"/>
    </source>
</evidence>
<dbReference type="EMBL" id="CAJVPZ010000505">
    <property type="protein sequence ID" value="CAG8467284.1"/>
    <property type="molecule type" value="Genomic_DNA"/>
</dbReference>
<comment type="caution">
    <text evidence="1">The sequence shown here is derived from an EMBL/GenBank/DDBJ whole genome shotgun (WGS) entry which is preliminary data.</text>
</comment>
<dbReference type="Proteomes" id="UP000789396">
    <property type="component" value="Unassembled WGS sequence"/>
</dbReference>
<organism evidence="1 2">
    <name type="scientific">Racocetra fulgida</name>
    <dbReference type="NCBI Taxonomy" id="60492"/>
    <lineage>
        <taxon>Eukaryota</taxon>
        <taxon>Fungi</taxon>
        <taxon>Fungi incertae sedis</taxon>
        <taxon>Mucoromycota</taxon>
        <taxon>Glomeromycotina</taxon>
        <taxon>Glomeromycetes</taxon>
        <taxon>Diversisporales</taxon>
        <taxon>Gigasporaceae</taxon>
        <taxon>Racocetra</taxon>
    </lineage>
</organism>
<keyword evidence="2" id="KW-1185">Reference proteome</keyword>
<proteinExistence type="predicted"/>
<gene>
    <name evidence="1" type="ORF">RFULGI_LOCUS955</name>
</gene>
<name>A0A9N8VUY7_9GLOM</name>
<accession>A0A9N8VUY7</accession>